<proteinExistence type="predicted"/>
<dbReference type="AlphaFoldDB" id="A0A382M128"/>
<gene>
    <name evidence="1" type="ORF">METZ01_LOCUS295437</name>
</gene>
<evidence type="ECO:0000313" key="1">
    <source>
        <dbReference type="EMBL" id="SVC42583.1"/>
    </source>
</evidence>
<organism evidence="1">
    <name type="scientific">marine metagenome</name>
    <dbReference type="NCBI Taxonomy" id="408172"/>
    <lineage>
        <taxon>unclassified sequences</taxon>
        <taxon>metagenomes</taxon>
        <taxon>ecological metagenomes</taxon>
    </lineage>
</organism>
<sequence length="26" mass="2797">MVRLKTATVESFVERVEGSTSGLENG</sequence>
<reference evidence="1" key="1">
    <citation type="submission" date="2018-05" db="EMBL/GenBank/DDBJ databases">
        <authorList>
            <person name="Lanie J.A."/>
            <person name="Ng W.-L."/>
            <person name="Kazmierczak K.M."/>
            <person name="Andrzejewski T.M."/>
            <person name="Davidsen T.M."/>
            <person name="Wayne K.J."/>
            <person name="Tettelin H."/>
            <person name="Glass J.I."/>
            <person name="Rusch D."/>
            <person name="Podicherti R."/>
            <person name="Tsui H.-C.T."/>
            <person name="Winkler M.E."/>
        </authorList>
    </citation>
    <scope>NUCLEOTIDE SEQUENCE</scope>
</reference>
<name>A0A382M128_9ZZZZ</name>
<dbReference type="EMBL" id="UINC01090545">
    <property type="protein sequence ID" value="SVC42583.1"/>
    <property type="molecule type" value="Genomic_DNA"/>
</dbReference>
<accession>A0A382M128</accession>
<protein>
    <submittedName>
        <fullName evidence="1">Uncharacterized protein</fullName>
    </submittedName>
</protein>